<organism evidence="5 6">
    <name type="scientific">Rhodamnia argentea</name>
    <dbReference type="NCBI Taxonomy" id="178133"/>
    <lineage>
        <taxon>Eukaryota</taxon>
        <taxon>Viridiplantae</taxon>
        <taxon>Streptophyta</taxon>
        <taxon>Embryophyta</taxon>
        <taxon>Tracheophyta</taxon>
        <taxon>Spermatophyta</taxon>
        <taxon>Magnoliopsida</taxon>
        <taxon>eudicotyledons</taxon>
        <taxon>Gunneridae</taxon>
        <taxon>Pentapetalae</taxon>
        <taxon>rosids</taxon>
        <taxon>malvids</taxon>
        <taxon>Myrtales</taxon>
        <taxon>Myrtaceae</taxon>
        <taxon>Myrtoideae</taxon>
        <taxon>Myrteae</taxon>
        <taxon>Australasian group</taxon>
        <taxon>Rhodamnia</taxon>
    </lineage>
</organism>
<dbReference type="GeneID" id="115739131"/>
<keyword evidence="2" id="KW-0472">Membrane</keyword>
<evidence type="ECO:0000259" key="3">
    <source>
        <dbReference type="Pfam" id="PF01764"/>
    </source>
</evidence>
<keyword evidence="1" id="KW-0378">Hydrolase</keyword>
<dbReference type="InterPro" id="IPR029058">
    <property type="entry name" value="AB_hydrolase_fold"/>
</dbReference>
<dbReference type="PANTHER" id="PTHR47030">
    <property type="entry name" value="LIPASE CLASS 3 FAMILY PROTEIN"/>
    <property type="match status" value="1"/>
</dbReference>
<dbReference type="SUPFAM" id="SSF53474">
    <property type="entry name" value="alpha/beta-Hydrolases"/>
    <property type="match status" value="1"/>
</dbReference>
<protein>
    <submittedName>
        <fullName evidence="6">Uncharacterized protein LOC115739131 isoform X1</fullName>
    </submittedName>
</protein>
<dbReference type="Pfam" id="PF01764">
    <property type="entry name" value="Lipase_3"/>
    <property type="match status" value="1"/>
</dbReference>
<feature type="transmembrane region" description="Helical" evidence="2">
    <location>
        <begin position="12"/>
        <end position="33"/>
    </location>
</feature>
<evidence type="ECO:0000313" key="6">
    <source>
        <dbReference type="RefSeq" id="XP_048127266.1"/>
    </source>
</evidence>
<evidence type="ECO:0000313" key="5">
    <source>
        <dbReference type="Proteomes" id="UP000827889"/>
    </source>
</evidence>
<dbReference type="RefSeq" id="XP_048127266.1">
    <property type="nucleotide sequence ID" value="XM_048271309.1"/>
</dbReference>
<reference evidence="6" key="1">
    <citation type="submission" date="2025-08" db="UniProtKB">
        <authorList>
            <consortium name="RefSeq"/>
        </authorList>
    </citation>
    <scope>IDENTIFICATION</scope>
    <source>
        <tissue evidence="6">Leaf</tissue>
    </source>
</reference>
<dbReference type="Proteomes" id="UP000827889">
    <property type="component" value="Chromosome 10"/>
</dbReference>
<name>A0ABM3GSD9_9MYRT</name>
<accession>A0ABM3GSD9</accession>
<keyword evidence="5" id="KW-1185">Reference proteome</keyword>
<feature type="transmembrane region" description="Helical" evidence="2">
    <location>
        <begin position="151"/>
        <end position="169"/>
    </location>
</feature>
<keyword evidence="2" id="KW-1133">Transmembrane helix</keyword>
<dbReference type="Gene3D" id="3.40.50.1820">
    <property type="entry name" value="alpha/beta hydrolase"/>
    <property type="match status" value="1"/>
</dbReference>
<feature type="transmembrane region" description="Helical" evidence="2">
    <location>
        <begin position="101"/>
        <end position="121"/>
    </location>
</feature>
<gene>
    <name evidence="6" type="primary">LOC115739131</name>
</gene>
<dbReference type="Pfam" id="PF24057">
    <property type="entry name" value="DUF7358"/>
    <property type="match status" value="1"/>
</dbReference>
<sequence>MAWWVLNNLRYSTMVLGVSNAAVVILGCCLLLISFPSCGPRQTLPFAAVTLAAAVRILAMVRTGIAQEATATTVLESSHSAVVDAVIRQERRMRYKKWIRWTRFATVVMMVQFVAATYLVLKMVKSISNNETTSDCILGIVSKASLWKRNMLVLFIVMVCFVALLQCFTGSDVLRWRSFYATEDNAWKAHYREVFDHGMREALCCLGRVKYLSVMEEDEVYSVARLLGDLVAYRASGTGHLELLAGLALFQRNSLSSKHHGGLTDAPRGQIEEAATLHKFAEAAYTVFDLLGPLLDFGRNPFIFPCAWLYRQGILTPWSCNRRPKLHGDNWWRGHAAAFLKYAGLPPDALRQGRVCQAKCEAAYFIAVLHHARTVVVAVRGTETPEDLITDGLCRECTLSAEDLDGLMSHPCSDIRQSIKTSFPHYGHSGIVVAARELFLQVEGNPGNNGDEEPILRSHLSSLMGPGCECDGYNLRIVGHSLGGAIAAMLGLRLYRCYPNLHVYTYGSLPCVDSVVAEACSDFVTSIVYDNEFSARLSVGSIHRLRAAAIMALSQDSKTDTALMYRLARQFLYLGQYQSQGIRKLAPGSVFNSDPVSTGEYGRNVCGGQYSNKDKGKDERFSDLFLLGEAVVEEVVVDVEHDNLTSPFKDDISIANSFDDPVTEFMETLPNSNHASADDPKEMFLPGLIVHIVPDKRSLLTPIWKALTISEMPQKFKAYISDRETFKDIVVSPSMFLDHLPWRSTKTWVIMCISCSACLLDFWTKPCHNSCEVLELRNLLSGVCASDVSVTFFLLKSIHVLWAAARLNSCYQCQLLSQRKTITRSVMYAARIRVLSTSMTIFYELGKLPICKLDKMSGCCPIHNPLIKIIVGGSFPNPKGWLLVT</sequence>
<evidence type="ECO:0000256" key="1">
    <source>
        <dbReference type="ARBA" id="ARBA00022801"/>
    </source>
</evidence>
<dbReference type="PANTHER" id="PTHR47030:SF2">
    <property type="entry name" value="LIPASE CLASS 3 FAMILY PROTEIN"/>
    <property type="match status" value="1"/>
</dbReference>
<feature type="domain" description="Fungal lipase-type" evidence="3">
    <location>
        <begin position="376"/>
        <end position="531"/>
    </location>
</feature>
<feature type="domain" description="DUF7358" evidence="4">
    <location>
        <begin position="6"/>
        <end position="233"/>
    </location>
</feature>
<dbReference type="CDD" id="cd00519">
    <property type="entry name" value="Lipase_3"/>
    <property type="match status" value="1"/>
</dbReference>
<keyword evidence="2" id="KW-0812">Transmembrane</keyword>
<dbReference type="InterPro" id="IPR002921">
    <property type="entry name" value="Fungal_lipase-type"/>
</dbReference>
<evidence type="ECO:0000256" key="2">
    <source>
        <dbReference type="SAM" id="Phobius"/>
    </source>
</evidence>
<proteinExistence type="predicted"/>
<evidence type="ECO:0000259" key="4">
    <source>
        <dbReference type="Pfam" id="PF24057"/>
    </source>
</evidence>
<dbReference type="InterPro" id="IPR055782">
    <property type="entry name" value="DUF7358"/>
</dbReference>